<evidence type="ECO:0000313" key="13">
    <source>
        <dbReference type="Proteomes" id="UP000018936"/>
    </source>
</evidence>
<keyword evidence="3 9" id="KW-0238">DNA-binding</keyword>
<keyword evidence="4 9" id="KW-0371">Homeobox</keyword>
<keyword evidence="13" id="KW-1185">Reference proteome</keyword>
<comment type="function">
    <text evidence="6">May have a role in development. May regulate its own transcription. May bind the bicoid consensus sequence TAATCC.</text>
</comment>
<dbReference type="FunFam" id="1.10.10.60:FF:000223">
    <property type="entry name" value="Goosecoid homeobox 2"/>
    <property type="match status" value="1"/>
</dbReference>
<evidence type="ECO:0000256" key="9">
    <source>
        <dbReference type="PROSITE-ProRule" id="PRU00108"/>
    </source>
</evidence>
<comment type="similarity">
    <text evidence="2">Belongs to the paired homeobox family. Bicoid subfamily.</text>
</comment>
<evidence type="ECO:0000256" key="1">
    <source>
        <dbReference type="ARBA" id="ARBA00004123"/>
    </source>
</evidence>
<evidence type="ECO:0000256" key="2">
    <source>
        <dbReference type="ARBA" id="ARBA00006503"/>
    </source>
</evidence>
<feature type="domain" description="Homeobox" evidence="11">
    <location>
        <begin position="141"/>
        <end position="201"/>
    </location>
</feature>
<dbReference type="CDD" id="cd00086">
    <property type="entry name" value="homeodomain"/>
    <property type="match status" value="1"/>
</dbReference>
<evidence type="ECO:0000313" key="12">
    <source>
        <dbReference type="EMBL" id="ETE63646.1"/>
    </source>
</evidence>
<protein>
    <recommendedName>
        <fullName evidence="7">Homeobox protein goosecoid-2</fullName>
    </recommendedName>
    <alternativeName>
        <fullName evidence="8">Homeobox protein goosecoid-like</fullName>
    </alternativeName>
</protein>
<name>V8NNW6_OPHHA</name>
<feature type="non-terminal residue" evidence="12">
    <location>
        <position position="1"/>
    </location>
</feature>
<dbReference type="PANTHER" id="PTHR46643">
    <property type="entry name" value="HOMEOBOX PROTEIN GOOSECOID-RELATED"/>
    <property type="match status" value="1"/>
</dbReference>
<dbReference type="GO" id="GO:0005634">
    <property type="term" value="C:nucleus"/>
    <property type="evidence" value="ECO:0007669"/>
    <property type="project" value="UniProtKB-SubCell"/>
</dbReference>
<evidence type="ECO:0000256" key="8">
    <source>
        <dbReference type="ARBA" id="ARBA00078927"/>
    </source>
</evidence>
<evidence type="ECO:0000256" key="7">
    <source>
        <dbReference type="ARBA" id="ARBA00074027"/>
    </source>
</evidence>
<dbReference type="InterPro" id="IPR051440">
    <property type="entry name" value="Goosecoid-like_HB"/>
</dbReference>
<dbReference type="SMART" id="SM00389">
    <property type="entry name" value="HOX"/>
    <property type="match status" value="1"/>
</dbReference>
<dbReference type="SUPFAM" id="SSF46689">
    <property type="entry name" value="Homeodomain-like"/>
    <property type="match status" value="1"/>
</dbReference>
<dbReference type="Proteomes" id="UP000018936">
    <property type="component" value="Unassembled WGS sequence"/>
</dbReference>
<dbReference type="InterPro" id="IPR009057">
    <property type="entry name" value="Homeodomain-like_sf"/>
</dbReference>
<dbReference type="EMBL" id="AZIM01002635">
    <property type="protein sequence ID" value="ETE63646.1"/>
    <property type="molecule type" value="Genomic_DNA"/>
</dbReference>
<reference evidence="12 13" key="1">
    <citation type="journal article" date="2013" name="Proc. Natl. Acad. Sci. U.S.A.">
        <title>The king cobra genome reveals dynamic gene evolution and adaptation in the snake venom system.</title>
        <authorList>
            <person name="Vonk F.J."/>
            <person name="Casewell N.R."/>
            <person name="Henkel C.V."/>
            <person name="Heimberg A.M."/>
            <person name="Jansen H.J."/>
            <person name="McCleary R.J."/>
            <person name="Kerkkamp H.M."/>
            <person name="Vos R.A."/>
            <person name="Guerreiro I."/>
            <person name="Calvete J.J."/>
            <person name="Wuster W."/>
            <person name="Woods A.E."/>
            <person name="Logan J.M."/>
            <person name="Harrison R.A."/>
            <person name="Castoe T.A."/>
            <person name="de Koning A.P."/>
            <person name="Pollock D.D."/>
            <person name="Yandell M."/>
            <person name="Calderon D."/>
            <person name="Renjifo C."/>
            <person name="Currier R.B."/>
            <person name="Salgado D."/>
            <person name="Pla D."/>
            <person name="Sanz L."/>
            <person name="Hyder A.S."/>
            <person name="Ribeiro J.M."/>
            <person name="Arntzen J.W."/>
            <person name="van den Thillart G.E."/>
            <person name="Boetzer M."/>
            <person name="Pirovano W."/>
            <person name="Dirks R.P."/>
            <person name="Spaink H.P."/>
            <person name="Duboule D."/>
            <person name="McGlinn E."/>
            <person name="Kini R.M."/>
            <person name="Richardson M.K."/>
        </authorList>
    </citation>
    <scope>NUCLEOTIDE SEQUENCE</scope>
    <source>
        <tissue evidence="12">Blood</tissue>
    </source>
</reference>
<evidence type="ECO:0000256" key="10">
    <source>
        <dbReference type="RuleBase" id="RU000682"/>
    </source>
</evidence>
<keyword evidence="5 9" id="KW-0539">Nucleus</keyword>
<dbReference type="PROSITE" id="PS00027">
    <property type="entry name" value="HOMEOBOX_1"/>
    <property type="match status" value="1"/>
</dbReference>
<dbReference type="PANTHER" id="PTHR46643:SF1">
    <property type="entry name" value="HOMEOBOX PROTEIN GOOSECOID-2"/>
    <property type="match status" value="1"/>
</dbReference>
<evidence type="ECO:0000256" key="5">
    <source>
        <dbReference type="ARBA" id="ARBA00023242"/>
    </source>
</evidence>
<evidence type="ECO:0000256" key="4">
    <source>
        <dbReference type="ARBA" id="ARBA00023155"/>
    </source>
</evidence>
<dbReference type="PROSITE" id="PS50071">
    <property type="entry name" value="HOMEOBOX_2"/>
    <property type="match status" value="1"/>
</dbReference>
<sequence length="222" mass="25889">MSTEAPSAAELENNHQKKSYAFTIESILSSSAESRAPVLFPFCFRGIWEQQDPKTLCFWGNLATEEEETEEVTERVGSSCGCCCCSRESLRTWQDSANWLGEDFGDTRYTWPMRLFYPLAGPCRNHRGTPSELQSFQQIQRRTRRHRTIFTEDQLQALETLFHKNQYPDVITREHLASQIHLKEERVEVWFKNRRAKWRHQKRATASSIILPGAKISSEENR</sequence>
<dbReference type="InterPro" id="IPR001356">
    <property type="entry name" value="HD"/>
</dbReference>
<comment type="subcellular location">
    <subcellularLocation>
        <location evidence="1 9 10">Nucleus</location>
    </subcellularLocation>
</comment>
<organism evidence="12 13">
    <name type="scientific">Ophiophagus hannah</name>
    <name type="common">King cobra</name>
    <name type="synonym">Naja hannah</name>
    <dbReference type="NCBI Taxonomy" id="8665"/>
    <lineage>
        <taxon>Eukaryota</taxon>
        <taxon>Metazoa</taxon>
        <taxon>Chordata</taxon>
        <taxon>Craniata</taxon>
        <taxon>Vertebrata</taxon>
        <taxon>Euteleostomi</taxon>
        <taxon>Lepidosauria</taxon>
        <taxon>Squamata</taxon>
        <taxon>Bifurcata</taxon>
        <taxon>Unidentata</taxon>
        <taxon>Episquamata</taxon>
        <taxon>Toxicofera</taxon>
        <taxon>Serpentes</taxon>
        <taxon>Colubroidea</taxon>
        <taxon>Elapidae</taxon>
        <taxon>Elapinae</taxon>
        <taxon>Ophiophagus</taxon>
    </lineage>
</organism>
<dbReference type="AlphaFoldDB" id="V8NNW6"/>
<comment type="caution">
    <text evidence="12">The sequence shown here is derived from an EMBL/GenBank/DDBJ whole genome shotgun (WGS) entry which is preliminary data.</text>
</comment>
<dbReference type="InterPro" id="IPR017970">
    <property type="entry name" value="Homeobox_CS"/>
</dbReference>
<proteinExistence type="inferred from homology"/>
<evidence type="ECO:0000259" key="11">
    <source>
        <dbReference type="PROSITE" id="PS50071"/>
    </source>
</evidence>
<feature type="DNA-binding region" description="Homeobox" evidence="9">
    <location>
        <begin position="143"/>
        <end position="202"/>
    </location>
</feature>
<dbReference type="Gene3D" id="1.10.10.60">
    <property type="entry name" value="Homeodomain-like"/>
    <property type="match status" value="1"/>
</dbReference>
<evidence type="ECO:0000256" key="6">
    <source>
        <dbReference type="ARBA" id="ARBA00058160"/>
    </source>
</evidence>
<accession>V8NNW6</accession>
<dbReference type="GO" id="GO:0000978">
    <property type="term" value="F:RNA polymerase II cis-regulatory region sequence-specific DNA binding"/>
    <property type="evidence" value="ECO:0007669"/>
    <property type="project" value="TreeGrafter"/>
</dbReference>
<gene>
    <name evidence="12" type="primary">GSC2</name>
    <name evidence="12" type="ORF">L345_10585</name>
</gene>
<dbReference type="OrthoDB" id="3225452at2759"/>
<evidence type="ECO:0000256" key="3">
    <source>
        <dbReference type="ARBA" id="ARBA00023125"/>
    </source>
</evidence>
<dbReference type="GO" id="GO:0000981">
    <property type="term" value="F:DNA-binding transcription factor activity, RNA polymerase II-specific"/>
    <property type="evidence" value="ECO:0007669"/>
    <property type="project" value="InterPro"/>
</dbReference>
<dbReference type="Pfam" id="PF00046">
    <property type="entry name" value="Homeodomain"/>
    <property type="match status" value="1"/>
</dbReference>